<sequence>MLLCLLPLAAFLLRADGRRGETVVPNNNNGHALDNDKWLSTVSQYDKDRYWNKFRDRSQMCSTVQKAVCCRRLCAAEGCVLQKAVCCRRLCAAEG</sequence>
<dbReference type="EMBL" id="CM055729">
    <property type="protein sequence ID" value="KAJ8015376.1"/>
    <property type="molecule type" value="Genomic_DNA"/>
</dbReference>
<keyword evidence="2" id="KW-1185">Reference proteome</keyword>
<evidence type="ECO:0000313" key="1">
    <source>
        <dbReference type="EMBL" id="KAJ8015376.1"/>
    </source>
</evidence>
<proteinExistence type="predicted"/>
<gene>
    <name evidence="1" type="ORF">DPEC_G00025490</name>
</gene>
<comment type="caution">
    <text evidence="1">The sequence shown here is derived from an EMBL/GenBank/DDBJ whole genome shotgun (WGS) entry which is preliminary data.</text>
</comment>
<evidence type="ECO:0000313" key="2">
    <source>
        <dbReference type="Proteomes" id="UP001157502"/>
    </source>
</evidence>
<protein>
    <submittedName>
        <fullName evidence="1">Uncharacterized protein</fullName>
    </submittedName>
</protein>
<feature type="non-terminal residue" evidence="1">
    <location>
        <position position="95"/>
    </location>
</feature>
<dbReference type="Proteomes" id="UP001157502">
    <property type="component" value="Chromosome 2"/>
</dbReference>
<accession>A0ACC2HHI4</accession>
<organism evidence="1 2">
    <name type="scientific">Dallia pectoralis</name>
    <name type="common">Alaska blackfish</name>
    <dbReference type="NCBI Taxonomy" id="75939"/>
    <lineage>
        <taxon>Eukaryota</taxon>
        <taxon>Metazoa</taxon>
        <taxon>Chordata</taxon>
        <taxon>Craniata</taxon>
        <taxon>Vertebrata</taxon>
        <taxon>Euteleostomi</taxon>
        <taxon>Actinopterygii</taxon>
        <taxon>Neopterygii</taxon>
        <taxon>Teleostei</taxon>
        <taxon>Protacanthopterygii</taxon>
        <taxon>Esociformes</taxon>
        <taxon>Umbridae</taxon>
        <taxon>Dallia</taxon>
    </lineage>
</organism>
<reference evidence="1" key="1">
    <citation type="submission" date="2021-05" db="EMBL/GenBank/DDBJ databases">
        <authorList>
            <person name="Pan Q."/>
            <person name="Jouanno E."/>
            <person name="Zahm M."/>
            <person name="Klopp C."/>
            <person name="Cabau C."/>
            <person name="Louis A."/>
            <person name="Berthelot C."/>
            <person name="Parey E."/>
            <person name="Roest Crollius H."/>
            <person name="Montfort J."/>
            <person name="Robinson-Rechavi M."/>
            <person name="Bouchez O."/>
            <person name="Lampietro C."/>
            <person name="Lopez Roques C."/>
            <person name="Donnadieu C."/>
            <person name="Postlethwait J."/>
            <person name="Bobe J."/>
            <person name="Dillon D."/>
            <person name="Chandos A."/>
            <person name="von Hippel F."/>
            <person name="Guiguen Y."/>
        </authorList>
    </citation>
    <scope>NUCLEOTIDE SEQUENCE</scope>
    <source>
        <strain evidence="1">YG-Jan2019</strain>
    </source>
</reference>
<name>A0ACC2HHI4_DALPE</name>